<dbReference type="EMBL" id="CDMG01000009">
    <property type="protein sequence ID" value="CRF53114.1"/>
    <property type="molecule type" value="Genomic_DNA"/>
</dbReference>
<organism evidence="8 9">
    <name type="scientific">Helicobacter ailurogastricus</name>
    <dbReference type="NCBI Taxonomy" id="1578720"/>
    <lineage>
        <taxon>Bacteria</taxon>
        <taxon>Pseudomonadati</taxon>
        <taxon>Campylobacterota</taxon>
        <taxon>Epsilonproteobacteria</taxon>
        <taxon>Campylobacterales</taxon>
        <taxon>Helicobacteraceae</taxon>
        <taxon>Helicobacter</taxon>
    </lineage>
</organism>
<dbReference type="PANTHER" id="PTHR10695:SF46">
    <property type="entry name" value="BIFUNCTIONAL COENZYME A SYNTHASE-RELATED"/>
    <property type="match status" value="1"/>
</dbReference>
<comment type="catalytic activity">
    <reaction evidence="6">
        <text>3'-dephospho-CoA + ATP = ADP + CoA + H(+)</text>
        <dbReference type="Rhea" id="RHEA:18245"/>
        <dbReference type="ChEBI" id="CHEBI:15378"/>
        <dbReference type="ChEBI" id="CHEBI:30616"/>
        <dbReference type="ChEBI" id="CHEBI:57287"/>
        <dbReference type="ChEBI" id="CHEBI:57328"/>
        <dbReference type="ChEBI" id="CHEBI:456216"/>
        <dbReference type="EC" id="2.7.1.24"/>
    </reaction>
</comment>
<dbReference type="Proteomes" id="UP000043437">
    <property type="component" value="Unassembled WGS sequence"/>
</dbReference>
<dbReference type="Gene3D" id="3.40.50.300">
    <property type="entry name" value="P-loop containing nucleotide triphosphate hydrolases"/>
    <property type="match status" value="1"/>
</dbReference>
<accession>A0A0K2Y5I9</accession>
<reference evidence="9" key="1">
    <citation type="submission" date="2014-12" db="EMBL/GenBank/DDBJ databases">
        <authorList>
            <person name="Jaenicke S."/>
        </authorList>
    </citation>
    <scope>NUCLEOTIDE SEQUENCE [LARGE SCALE GENOMIC DNA]</scope>
</reference>
<dbReference type="HAMAP" id="MF_00376">
    <property type="entry name" value="Dephospho_CoA_kinase"/>
    <property type="match status" value="1"/>
</dbReference>
<keyword evidence="5 6" id="KW-0173">Coenzyme A biosynthesis</keyword>
<comment type="function">
    <text evidence="6">Catalyzes the phosphorylation of the 3'-hydroxyl group of dephosphocoenzyme A to form coenzyme A.</text>
</comment>
<evidence type="ECO:0000256" key="2">
    <source>
        <dbReference type="ARBA" id="ARBA00022679"/>
    </source>
</evidence>
<protein>
    <recommendedName>
        <fullName evidence="6 7">Dephospho-CoA kinase</fullName>
        <ecNumber evidence="6 7">2.7.1.24</ecNumber>
    </recommendedName>
    <alternativeName>
        <fullName evidence="6">Dephosphocoenzyme A kinase</fullName>
    </alternativeName>
</protein>
<dbReference type="GeneID" id="82132493"/>
<dbReference type="UniPathway" id="UPA00241">
    <property type="reaction ID" value="UER00356"/>
</dbReference>
<dbReference type="GO" id="GO:0004140">
    <property type="term" value="F:dephospho-CoA kinase activity"/>
    <property type="evidence" value="ECO:0007669"/>
    <property type="project" value="UniProtKB-UniRule"/>
</dbReference>
<dbReference type="AlphaFoldDB" id="A0A0K2Y5I9"/>
<evidence type="ECO:0000256" key="5">
    <source>
        <dbReference type="ARBA" id="ARBA00022993"/>
    </source>
</evidence>
<dbReference type="CDD" id="cd02022">
    <property type="entry name" value="DPCK"/>
    <property type="match status" value="1"/>
</dbReference>
<evidence type="ECO:0000313" key="8">
    <source>
        <dbReference type="EMBL" id="CRF53114.1"/>
    </source>
</evidence>
<dbReference type="InterPro" id="IPR001977">
    <property type="entry name" value="Depp_CoAkinase"/>
</dbReference>
<dbReference type="InterPro" id="IPR027417">
    <property type="entry name" value="P-loop_NTPase"/>
</dbReference>
<dbReference type="NCBIfam" id="TIGR00152">
    <property type="entry name" value="dephospho-CoA kinase"/>
    <property type="match status" value="1"/>
</dbReference>
<comment type="pathway">
    <text evidence="6">Cofactor biosynthesis; coenzyme A biosynthesis; CoA from (R)-pantothenate: step 5/5.</text>
</comment>
<dbReference type="PROSITE" id="PS51219">
    <property type="entry name" value="DPCK"/>
    <property type="match status" value="1"/>
</dbReference>
<dbReference type="RefSeq" id="WP_053945630.1">
    <property type="nucleotide sequence ID" value="NZ_CDMG01000009.1"/>
</dbReference>
<feature type="binding site" evidence="6">
    <location>
        <begin position="14"/>
        <end position="19"/>
    </location>
    <ligand>
        <name>ATP</name>
        <dbReference type="ChEBI" id="CHEBI:30616"/>
    </ligand>
</feature>
<comment type="similarity">
    <text evidence="1 6">Belongs to the CoaE family.</text>
</comment>
<evidence type="ECO:0000313" key="9">
    <source>
        <dbReference type="Proteomes" id="UP000043437"/>
    </source>
</evidence>
<dbReference type="SUPFAM" id="SSF52540">
    <property type="entry name" value="P-loop containing nucleoside triphosphate hydrolases"/>
    <property type="match status" value="1"/>
</dbReference>
<keyword evidence="3 6" id="KW-0547">Nucleotide-binding</keyword>
<gene>
    <name evidence="6" type="primary">coaE</name>
    <name evidence="8" type="ORF">HAL07_15790</name>
</gene>
<evidence type="ECO:0000256" key="4">
    <source>
        <dbReference type="ARBA" id="ARBA00022840"/>
    </source>
</evidence>
<dbReference type="EC" id="2.7.1.24" evidence="6 7"/>
<evidence type="ECO:0000256" key="1">
    <source>
        <dbReference type="ARBA" id="ARBA00009018"/>
    </source>
</evidence>
<keyword evidence="6 8" id="KW-0418">Kinase</keyword>
<evidence type="ECO:0000256" key="3">
    <source>
        <dbReference type="ARBA" id="ARBA00022741"/>
    </source>
</evidence>
<proteinExistence type="inferred from homology"/>
<dbReference type="Pfam" id="PF01121">
    <property type="entry name" value="CoaE"/>
    <property type="match status" value="1"/>
</dbReference>
<evidence type="ECO:0000256" key="7">
    <source>
        <dbReference type="NCBIfam" id="TIGR00152"/>
    </source>
</evidence>
<dbReference type="GO" id="GO:0005737">
    <property type="term" value="C:cytoplasm"/>
    <property type="evidence" value="ECO:0007669"/>
    <property type="project" value="UniProtKB-SubCell"/>
</dbReference>
<name>A0A0K2Y5I9_9HELI</name>
<dbReference type="PANTHER" id="PTHR10695">
    <property type="entry name" value="DEPHOSPHO-COA KINASE-RELATED"/>
    <property type="match status" value="1"/>
</dbReference>
<keyword evidence="4 6" id="KW-0067">ATP-binding</keyword>
<evidence type="ECO:0000256" key="6">
    <source>
        <dbReference type="HAMAP-Rule" id="MF_00376"/>
    </source>
</evidence>
<keyword evidence="6" id="KW-0963">Cytoplasm</keyword>
<dbReference type="GO" id="GO:0015937">
    <property type="term" value="P:coenzyme A biosynthetic process"/>
    <property type="evidence" value="ECO:0007669"/>
    <property type="project" value="UniProtKB-UniRule"/>
</dbReference>
<keyword evidence="2 6" id="KW-0808">Transferase</keyword>
<comment type="subcellular location">
    <subcellularLocation>
        <location evidence="6">Cytoplasm</location>
    </subcellularLocation>
</comment>
<dbReference type="GO" id="GO:0005524">
    <property type="term" value="F:ATP binding"/>
    <property type="evidence" value="ECO:0007669"/>
    <property type="project" value="UniProtKB-UniRule"/>
</dbReference>
<sequence>MSLKHAFVLTGGIGTGKSTVASLLALHGYAILDADKSAHALLGKHATELIKIFGEGISQNGQIVRKKLGALVFGDPAKRATLEAFLHPKIRLDLLQQAHSLETAKKPYFLDIPLYFEIEGQKSYGISQIILVYAPREVQIQRVAQRDHLSQAQILARLNAQINIELKRTLSPYILDNSKDLKHLQTQVEVFLNSL</sequence>